<sequence length="82" mass="9533">MRFSIILPVMFAGLAYGLVIPDRNGLQKRDNPIDYKGSDTWPPHKKRDDPIDYQGSDTWPPHKKRDDPIDYEGSDTWPPHKK</sequence>
<comment type="caution">
    <text evidence="3">The sequence shown here is derived from an EMBL/GenBank/DDBJ whole genome shotgun (WGS) entry which is preliminary data.</text>
</comment>
<feature type="compositionally biased region" description="Basic and acidic residues" evidence="1">
    <location>
        <begin position="25"/>
        <end position="37"/>
    </location>
</feature>
<feature type="chain" id="PRO_5021350063" evidence="2">
    <location>
        <begin position="18"/>
        <end position="82"/>
    </location>
</feature>
<proteinExistence type="predicted"/>
<name>A0A4Z1NX37_9PEZI</name>
<evidence type="ECO:0000256" key="1">
    <source>
        <dbReference type="SAM" id="MobiDB-lite"/>
    </source>
</evidence>
<dbReference type="AlphaFoldDB" id="A0A4Z1NX37"/>
<feature type="region of interest" description="Disordered" evidence="1">
    <location>
        <begin position="23"/>
        <end position="82"/>
    </location>
</feature>
<keyword evidence="4" id="KW-1185">Reference proteome</keyword>
<protein>
    <submittedName>
        <fullName evidence="3">Uncharacterized protein</fullName>
    </submittedName>
</protein>
<accession>A0A4Z1NX37</accession>
<dbReference type="EMBL" id="SNSC02000029">
    <property type="protein sequence ID" value="TID13053.1"/>
    <property type="molecule type" value="Genomic_DNA"/>
</dbReference>
<evidence type="ECO:0000313" key="3">
    <source>
        <dbReference type="EMBL" id="TID13053.1"/>
    </source>
</evidence>
<evidence type="ECO:0000313" key="4">
    <source>
        <dbReference type="Proteomes" id="UP000298493"/>
    </source>
</evidence>
<reference evidence="3 4" key="1">
    <citation type="submission" date="2019-04" db="EMBL/GenBank/DDBJ databases">
        <title>High contiguity whole genome sequence and gene annotation resource for two Venturia nashicola isolates.</title>
        <authorList>
            <person name="Prokchorchik M."/>
            <person name="Won K."/>
            <person name="Lee Y."/>
            <person name="Choi E.D."/>
            <person name="Segonzac C."/>
            <person name="Sohn K.H."/>
        </authorList>
    </citation>
    <scope>NUCLEOTIDE SEQUENCE [LARGE SCALE GENOMIC DNA]</scope>
    <source>
        <strain evidence="3 4">PRI2</strain>
    </source>
</reference>
<keyword evidence="2" id="KW-0732">Signal</keyword>
<feature type="signal peptide" evidence="2">
    <location>
        <begin position="1"/>
        <end position="17"/>
    </location>
</feature>
<evidence type="ECO:0000256" key="2">
    <source>
        <dbReference type="SAM" id="SignalP"/>
    </source>
</evidence>
<organism evidence="3 4">
    <name type="scientific">Venturia nashicola</name>
    <dbReference type="NCBI Taxonomy" id="86259"/>
    <lineage>
        <taxon>Eukaryota</taxon>
        <taxon>Fungi</taxon>
        <taxon>Dikarya</taxon>
        <taxon>Ascomycota</taxon>
        <taxon>Pezizomycotina</taxon>
        <taxon>Dothideomycetes</taxon>
        <taxon>Pleosporomycetidae</taxon>
        <taxon>Venturiales</taxon>
        <taxon>Venturiaceae</taxon>
        <taxon>Venturia</taxon>
    </lineage>
</organism>
<gene>
    <name evidence="3" type="ORF">E6O75_ATG10002</name>
</gene>
<dbReference type="Proteomes" id="UP000298493">
    <property type="component" value="Unassembled WGS sequence"/>
</dbReference>